<comment type="caution">
    <text evidence="1">The sequence shown here is derived from an EMBL/GenBank/DDBJ whole genome shotgun (WGS) entry which is preliminary data.</text>
</comment>
<sequence length="224" mass="25306">MSQRNGSRSFWTLANQIEKNISQIPSIQRVPHTMREATYKHKTVRHVLLFPDIIKASGPDLIPVVLLKRCAAELAPIPYESGTFPENRKFLHTDPYNYRPIALLSCIHRELLDYLEPHGLISDKQYGKLLAYVIQLGSKLIQSHGEAHSDKPISAVAIAGKKLGYLFRAEIRPSLEAVRLIDDFSLTDRRAVNDLAFFYHYTSGLRSSELSSMMPPHVLPDTSA</sequence>
<dbReference type="AlphaFoldDB" id="A0A9P0MLF1"/>
<dbReference type="OrthoDB" id="6778023at2759"/>
<dbReference type="EMBL" id="CAKOFQ010008690">
    <property type="protein sequence ID" value="CAH2015463.1"/>
    <property type="molecule type" value="Genomic_DNA"/>
</dbReference>
<name>A0A9P0MLF1_ACAOB</name>
<proteinExistence type="predicted"/>
<dbReference type="Proteomes" id="UP001152888">
    <property type="component" value="Unassembled WGS sequence"/>
</dbReference>
<evidence type="ECO:0000313" key="1">
    <source>
        <dbReference type="EMBL" id="CAH2015463.1"/>
    </source>
</evidence>
<organism evidence="1 2">
    <name type="scientific">Acanthoscelides obtectus</name>
    <name type="common">Bean weevil</name>
    <name type="synonym">Bruchus obtectus</name>
    <dbReference type="NCBI Taxonomy" id="200917"/>
    <lineage>
        <taxon>Eukaryota</taxon>
        <taxon>Metazoa</taxon>
        <taxon>Ecdysozoa</taxon>
        <taxon>Arthropoda</taxon>
        <taxon>Hexapoda</taxon>
        <taxon>Insecta</taxon>
        <taxon>Pterygota</taxon>
        <taxon>Neoptera</taxon>
        <taxon>Endopterygota</taxon>
        <taxon>Coleoptera</taxon>
        <taxon>Polyphaga</taxon>
        <taxon>Cucujiformia</taxon>
        <taxon>Chrysomeloidea</taxon>
        <taxon>Chrysomelidae</taxon>
        <taxon>Bruchinae</taxon>
        <taxon>Bruchini</taxon>
        <taxon>Acanthoscelides</taxon>
    </lineage>
</organism>
<reference evidence="1" key="1">
    <citation type="submission" date="2022-03" db="EMBL/GenBank/DDBJ databases">
        <authorList>
            <person name="Sayadi A."/>
        </authorList>
    </citation>
    <scope>NUCLEOTIDE SEQUENCE</scope>
</reference>
<evidence type="ECO:0000313" key="2">
    <source>
        <dbReference type="Proteomes" id="UP001152888"/>
    </source>
</evidence>
<protein>
    <submittedName>
        <fullName evidence="1">Uncharacterized protein</fullName>
    </submittedName>
</protein>
<keyword evidence="2" id="KW-1185">Reference proteome</keyword>
<accession>A0A9P0MLF1</accession>
<gene>
    <name evidence="1" type="ORF">ACAOBT_LOCUS34771</name>
</gene>